<feature type="region of interest" description="Disordered" evidence="1">
    <location>
        <begin position="60"/>
        <end position="83"/>
    </location>
</feature>
<organism evidence="2 3">
    <name type="scientific">Allacma fusca</name>
    <dbReference type="NCBI Taxonomy" id="39272"/>
    <lineage>
        <taxon>Eukaryota</taxon>
        <taxon>Metazoa</taxon>
        <taxon>Ecdysozoa</taxon>
        <taxon>Arthropoda</taxon>
        <taxon>Hexapoda</taxon>
        <taxon>Collembola</taxon>
        <taxon>Symphypleona</taxon>
        <taxon>Sminthuridae</taxon>
        <taxon>Allacma</taxon>
    </lineage>
</organism>
<gene>
    <name evidence="2" type="ORF">AFUS01_LOCUS31315</name>
</gene>
<feature type="compositionally biased region" description="Polar residues" evidence="1">
    <location>
        <begin position="66"/>
        <end position="81"/>
    </location>
</feature>
<protein>
    <submittedName>
        <fullName evidence="2">Uncharacterized protein</fullName>
    </submittedName>
</protein>
<dbReference type="Proteomes" id="UP000708208">
    <property type="component" value="Unassembled WGS sequence"/>
</dbReference>
<evidence type="ECO:0000313" key="2">
    <source>
        <dbReference type="EMBL" id="CAG7820947.1"/>
    </source>
</evidence>
<accession>A0A8J2PER4</accession>
<feature type="non-terminal residue" evidence="2">
    <location>
        <position position="1"/>
    </location>
</feature>
<name>A0A8J2PER4_9HEXA</name>
<feature type="compositionally biased region" description="Basic and acidic residues" evidence="1">
    <location>
        <begin position="1"/>
        <end position="14"/>
    </location>
</feature>
<dbReference type="EMBL" id="CAJVCH010495544">
    <property type="protein sequence ID" value="CAG7820947.1"/>
    <property type="molecule type" value="Genomic_DNA"/>
</dbReference>
<proteinExistence type="predicted"/>
<feature type="region of interest" description="Disordered" evidence="1">
    <location>
        <begin position="1"/>
        <end position="38"/>
    </location>
</feature>
<evidence type="ECO:0000256" key="1">
    <source>
        <dbReference type="SAM" id="MobiDB-lite"/>
    </source>
</evidence>
<dbReference type="AlphaFoldDB" id="A0A8J2PER4"/>
<comment type="caution">
    <text evidence="2">The sequence shown here is derived from an EMBL/GenBank/DDBJ whole genome shotgun (WGS) entry which is preliminary data.</text>
</comment>
<reference evidence="2" key="1">
    <citation type="submission" date="2021-06" db="EMBL/GenBank/DDBJ databases">
        <authorList>
            <person name="Hodson N. C."/>
            <person name="Mongue J. A."/>
            <person name="Jaron S. K."/>
        </authorList>
    </citation>
    <scope>NUCLEOTIDE SEQUENCE</scope>
</reference>
<sequence>KVIEARQKASRMVDSEADITTDAEGLRKRRPPANEKDFQVKRKRIVTTKHFAAKTTSEILYPPPLQTGSNQGSSRSCNSQPHALPTANVAANVELTSTTTTPSSTEASANESDLEFQKVVLSSLSAIKLRLQHVEEMQEIILDVVRKPRSINGLSHSLKLPLTNMVDFDQVEQKVCSDENFYQEIVRF</sequence>
<keyword evidence="3" id="KW-1185">Reference proteome</keyword>
<evidence type="ECO:0000313" key="3">
    <source>
        <dbReference type="Proteomes" id="UP000708208"/>
    </source>
</evidence>